<dbReference type="EMBL" id="JAEHOE010000006">
    <property type="protein sequence ID" value="KAG2499487.1"/>
    <property type="molecule type" value="Genomic_DNA"/>
</dbReference>
<dbReference type="OrthoDB" id="67700at2759"/>
<dbReference type="Proteomes" id="UP000612055">
    <property type="component" value="Unassembled WGS sequence"/>
</dbReference>
<gene>
    <name evidence="3" type="ORF">HYH03_002434</name>
</gene>
<evidence type="ECO:0000256" key="1">
    <source>
        <dbReference type="SAM" id="MobiDB-lite"/>
    </source>
</evidence>
<reference evidence="3" key="1">
    <citation type="journal article" date="2020" name="bioRxiv">
        <title>Comparative genomics of Chlamydomonas.</title>
        <authorList>
            <person name="Craig R.J."/>
            <person name="Hasan A.R."/>
            <person name="Ness R.W."/>
            <person name="Keightley P.D."/>
        </authorList>
    </citation>
    <scope>NUCLEOTIDE SEQUENCE</scope>
    <source>
        <strain evidence="3">CCAP 11/70</strain>
    </source>
</reference>
<organism evidence="3 4">
    <name type="scientific">Edaphochlamys debaryana</name>
    <dbReference type="NCBI Taxonomy" id="47281"/>
    <lineage>
        <taxon>Eukaryota</taxon>
        <taxon>Viridiplantae</taxon>
        <taxon>Chlorophyta</taxon>
        <taxon>core chlorophytes</taxon>
        <taxon>Chlorophyceae</taxon>
        <taxon>CS clade</taxon>
        <taxon>Chlamydomonadales</taxon>
        <taxon>Chlamydomonadales incertae sedis</taxon>
        <taxon>Edaphochlamys</taxon>
    </lineage>
</organism>
<dbReference type="PROSITE" id="PS50004">
    <property type="entry name" value="C2"/>
    <property type="match status" value="1"/>
</dbReference>
<evidence type="ECO:0000313" key="3">
    <source>
        <dbReference type="EMBL" id="KAG2499487.1"/>
    </source>
</evidence>
<evidence type="ECO:0000259" key="2">
    <source>
        <dbReference type="PROSITE" id="PS50004"/>
    </source>
</evidence>
<dbReference type="AlphaFoldDB" id="A0A835YAS4"/>
<feature type="compositionally biased region" description="Gly residues" evidence="1">
    <location>
        <begin position="607"/>
        <end position="626"/>
    </location>
</feature>
<feature type="compositionally biased region" description="Acidic residues" evidence="1">
    <location>
        <begin position="674"/>
        <end position="687"/>
    </location>
</feature>
<evidence type="ECO:0000313" key="4">
    <source>
        <dbReference type="Proteomes" id="UP000612055"/>
    </source>
</evidence>
<comment type="caution">
    <text evidence="3">The sequence shown here is derived from an EMBL/GenBank/DDBJ whole genome shotgun (WGS) entry which is preliminary data.</text>
</comment>
<feature type="compositionally biased region" description="Gly residues" evidence="1">
    <location>
        <begin position="572"/>
        <end position="585"/>
    </location>
</feature>
<keyword evidence="4" id="KW-1185">Reference proteome</keyword>
<name>A0A835YAS4_9CHLO</name>
<dbReference type="Pfam" id="PF00168">
    <property type="entry name" value="C2"/>
    <property type="match status" value="1"/>
</dbReference>
<feature type="region of interest" description="Disordered" evidence="1">
    <location>
        <begin position="532"/>
        <end position="687"/>
    </location>
</feature>
<feature type="domain" description="C2" evidence="2">
    <location>
        <begin position="1"/>
        <end position="112"/>
    </location>
</feature>
<sequence length="687" mass="71143">MDDVQEVTVQLRVVAGSALPKTDIFGDIDPFVRVIYEGQQLGDTKRIKNCRDPSWEDDFFFDVPRDAEGYLQGFVRLELYDSKSMGRADEYVGCVEIDLRELPEEAGDPWGGGGQLEYLDYPLSYRNDKRGDKFSKQGRDSRLTVAFLGAMPSWGALAGLLAGSEEEAGLIADEEGRQLYVPLPGAPEGAGLYGGVVYCLPRAVHFKLVSTSKHAQGLQLDFKCSKARCVRVERTLHTGRRHRLAPGLRVSAEATLTGLPLSVPLCKLQLIATPRRAASSASVASTLELAGFGGPGSAAAASLKRAARDMAGAAGVLADCEAVFVPVGKQQPPPVLLQLDWGGRPKAEGVPALRAVAGSGAKERGGRVVHDFLTQAEGGSRSASEEHRKPLGLLEGELMTNRTVELLGALGDDSDPDVYGTAALVYYNLETEPLAECRFTDLFAPEPEPEEEGFDVFQPPESLGSVAFMGGRFVARGVGQLVSGAAEAVRAGLANVGVGGAGGGGGEGGPAVADKVLGVFKAPLKLFQRGDADASVRGSEAGGDDAGSVRAVSRSSSHTNGEAPPRNASGSGAAGGGRNSGGSRAGAGLPSRPSTDRPGGWRESLGRGSGAGGGGGGSGSVRGGRGATESGTESTARRPVAGGGGSRKSMLGAGAGAASRPPPGRALKGRSAYNEEEDDEEGEEDWR</sequence>
<dbReference type="Gene3D" id="2.60.40.150">
    <property type="entry name" value="C2 domain"/>
    <property type="match status" value="1"/>
</dbReference>
<dbReference type="SUPFAM" id="SSF49562">
    <property type="entry name" value="C2 domain (Calcium/lipid-binding domain, CaLB)"/>
    <property type="match status" value="1"/>
</dbReference>
<dbReference type="InterPro" id="IPR035892">
    <property type="entry name" value="C2_domain_sf"/>
</dbReference>
<dbReference type="SMART" id="SM00239">
    <property type="entry name" value="C2"/>
    <property type="match status" value="1"/>
</dbReference>
<protein>
    <recommendedName>
        <fullName evidence="2">C2 domain-containing protein</fullName>
    </recommendedName>
</protein>
<proteinExistence type="predicted"/>
<feature type="compositionally biased region" description="Low complexity" evidence="1">
    <location>
        <begin position="546"/>
        <end position="557"/>
    </location>
</feature>
<dbReference type="CDD" id="cd00030">
    <property type="entry name" value="C2"/>
    <property type="match status" value="1"/>
</dbReference>
<accession>A0A835YAS4</accession>
<dbReference type="InterPro" id="IPR000008">
    <property type="entry name" value="C2_dom"/>
</dbReference>